<sequence>MEEHLLPIYENLSREDLLERCLGGHTQNANESFNSTIWRLTPKHLHSGQKIIELSACIAAGVFNEGYNSILRLMNQLDIVVGNQALNFAKNTDKARVTRQNRMSQSETKAARTARKQQQLEDNQLFEEAEELLCDLVPSRLAGKVGSIDCHRITGHTNVSTYILYIHHRVSSGTFRPVFTVRFYIQDCFKLRPRYIHFPNIEQEIRQEQLRFYNVARFPRVIDCIDCTHVQSFNFLFSRMSIYCCTKYINIISSASKIFRARLRCNLFTIFPLFICYLMLIITHTTKTIRVKSHFLFCCPFPHRVISPKSNKKEIKLEVLRPVFIVDSYFKTILSNVLRR</sequence>
<gene>
    <name evidence="2" type="ORF">ALC56_06381</name>
</gene>
<dbReference type="Proteomes" id="UP000078541">
    <property type="component" value="Unassembled WGS sequence"/>
</dbReference>
<keyword evidence="1" id="KW-0812">Transmembrane</keyword>
<organism evidence="2 3">
    <name type="scientific">Trachymyrmex septentrionalis</name>
    <dbReference type="NCBI Taxonomy" id="34720"/>
    <lineage>
        <taxon>Eukaryota</taxon>
        <taxon>Metazoa</taxon>
        <taxon>Ecdysozoa</taxon>
        <taxon>Arthropoda</taxon>
        <taxon>Hexapoda</taxon>
        <taxon>Insecta</taxon>
        <taxon>Pterygota</taxon>
        <taxon>Neoptera</taxon>
        <taxon>Endopterygota</taxon>
        <taxon>Hymenoptera</taxon>
        <taxon>Apocrita</taxon>
        <taxon>Aculeata</taxon>
        <taxon>Formicoidea</taxon>
        <taxon>Formicidae</taxon>
        <taxon>Myrmicinae</taxon>
        <taxon>Trachymyrmex</taxon>
    </lineage>
</organism>
<reference evidence="2 3" key="1">
    <citation type="submission" date="2016-03" db="EMBL/GenBank/DDBJ databases">
        <title>Trachymyrmex septentrionalis WGS genome.</title>
        <authorList>
            <person name="Nygaard S."/>
            <person name="Hu H."/>
            <person name="Boomsma J."/>
            <person name="Zhang G."/>
        </authorList>
    </citation>
    <scope>NUCLEOTIDE SEQUENCE [LARGE SCALE GENOMIC DNA]</scope>
    <source>
        <strain evidence="2">Tsep2-gDNA-1</strain>
        <tissue evidence="2">Whole body</tissue>
    </source>
</reference>
<evidence type="ECO:0000313" key="3">
    <source>
        <dbReference type="Proteomes" id="UP000078541"/>
    </source>
</evidence>
<protein>
    <submittedName>
        <fullName evidence="2">Uncharacterized protein</fullName>
    </submittedName>
</protein>
<proteinExistence type="predicted"/>
<name>A0A151JXP9_9HYME</name>
<keyword evidence="1" id="KW-1133">Transmembrane helix</keyword>
<keyword evidence="1" id="KW-0472">Membrane</keyword>
<keyword evidence="3" id="KW-1185">Reference proteome</keyword>
<evidence type="ECO:0000313" key="2">
    <source>
        <dbReference type="EMBL" id="KYN39248.1"/>
    </source>
</evidence>
<dbReference type="AlphaFoldDB" id="A0A151JXP9"/>
<feature type="transmembrane region" description="Helical" evidence="1">
    <location>
        <begin position="267"/>
        <end position="286"/>
    </location>
</feature>
<accession>A0A151JXP9</accession>
<dbReference type="EMBL" id="KQ981619">
    <property type="protein sequence ID" value="KYN39248.1"/>
    <property type="molecule type" value="Genomic_DNA"/>
</dbReference>
<evidence type="ECO:0000256" key="1">
    <source>
        <dbReference type="SAM" id="Phobius"/>
    </source>
</evidence>